<feature type="transmembrane region" description="Helical" evidence="7">
    <location>
        <begin position="312"/>
        <end position="333"/>
    </location>
</feature>
<organism evidence="9 10">
    <name type="scientific">Megalurothrips usitatus</name>
    <name type="common">bean blossom thrips</name>
    <dbReference type="NCBI Taxonomy" id="439358"/>
    <lineage>
        <taxon>Eukaryota</taxon>
        <taxon>Metazoa</taxon>
        <taxon>Ecdysozoa</taxon>
        <taxon>Arthropoda</taxon>
        <taxon>Hexapoda</taxon>
        <taxon>Insecta</taxon>
        <taxon>Pterygota</taxon>
        <taxon>Neoptera</taxon>
        <taxon>Paraneoptera</taxon>
        <taxon>Thysanoptera</taxon>
        <taxon>Terebrantia</taxon>
        <taxon>Thripoidea</taxon>
        <taxon>Thripidae</taxon>
        <taxon>Megalurothrips</taxon>
    </lineage>
</organism>
<dbReference type="GO" id="GO:0030672">
    <property type="term" value="C:synaptic vesicle membrane"/>
    <property type="evidence" value="ECO:0007669"/>
    <property type="project" value="TreeGrafter"/>
</dbReference>
<dbReference type="GO" id="GO:0015842">
    <property type="term" value="P:aminergic neurotransmitter loading into synaptic vesicle"/>
    <property type="evidence" value="ECO:0007669"/>
    <property type="project" value="TreeGrafter"/>
</dbReference>
<feature type="region of interest" description="Disordered" evidence="6">
    <location>
        <begin position="501"/>
        <end position="544"/>
    </location>
</feature>
<keyword evidence="2" id="KW-0813">Transport</keyword>
<proteinExistence type="predicted"/>
<dbReference type="InterPro" id="IPR036259">
    <property type="entry name" value="MFS_trans_sf"/>
</dbReference>
<evidence type="ECO:0000256" key="2">
    <source>
        <dbReference type="ARBA" id="ARBA00022448"/>
    </source>
</evidence>
<name>A0AAV7XNI3_9NEOP</name>
<evidence type="ECO:0000256" key="1">
    <source>
        <dbReference type="ARBA" id="ARBA00004141"/>
    </source>
</evidence>
<evidence type="ECO:0000256" key="3">
    <source>
        <dbReference type="ARBA" id="ARBA00022692"/>
    </source>
</evidence>
<evidence type="ECO:0000256" key="5">
    <source>
        <dbReference type="ARBA" id="ARBA00023136"/>
    </source>
</evidence>
<feature type="transmembrane region" description="Helical" evidence="7">
    <location>
        <begin position="91"/>
        <end position="109"/>
    </location>
</feature>
<feature type="transmembrane region" description="Helical" evidence="7">
    <location>
        <begin position="375"/>
        <end position="395"/>
    </location>
</feature>
<dbReference type="InterPro" id="IPR011701">
    <property type="entry name" value="MFS"/>
</dbReference>
<dbReference type="Gene3D" id="1.20.1250.20">
    <property type="entry name" value="MFS general substrate transporter like domains"/>
    <property type="match status" value="2"/>
</dbReference>
<feature type="compositionally biased region" description="Pro residues" evidence="6">
    <location>
        <begin position="563"/>
        <end position="572"/>
    </location>
</feature>
<feature type="transmembrane region" description="Helical" evidence="7">
    <location>
        <begin position="15"/>
        <end position="39"/>
    </location>
</feature>
<dbReference type="Pfam" id="PF07690">
    <property type="entry name" value="MFS_1"/>
    <property type="match status" value="1"/>
</dbReference>
<keyword evidence="5 7" id="KW-0472">Membrane</keyword>
<dbReference type="InterPro" id="IPR050930">
    <property type="entry name" value="MFS_Vesicular_Transporter"/>
</dbReference>
<feature type="compositionally biased region" description="Basic residues" evidence="6">
    <location>
        <begin position="576"/>
        <end position="585"/>
    </location>
</feature>
<feature type="transmembrane region" description="Helical" evidence="7">
    <location>
        <begin position="181"/>
        <end position="201"/>
    </location>
</feature>
<feature type="transmembrane region" description="Helical" evidence="7">
    <location>
        <begin position="151"/>
        <end position="169"/>
    </location>
</feature>
<keyword evidence="4 7" id="KW-1133">Transmembrane helix</keyword>
<protein>
    <recommendedName>
        <fullName evidence="8">Major facilitator superfamily (MFS) profile domain-containing protein</fullName>
    </recommendedName>
</protein>
<dbReference type="SUPFAM" id="SSF103473">
    <property type="entry name" value="MFS general substrate transporter"/>
    <property type="match status" value="1"/>
</dbReference>
<dbReference type="GO" id="GO:0043195">
    <property type="term" value="C:terminal bouton"/>
    <property type="evidence" value="ECO:0007669"/>
    <property type="project" value="TreeGrafter"/>
</dbReference>
<feature type="transmembrane region" description="Helical" evidence="7">
    <location>
        <begin position="255"/>
        <end position="272"/>
    </location>
</feature>
<dbReference type="GO" id="GO:0005335">
    <property type="term" value="F:serotonin:sodium:chloride symporter activity"/>
    <property type="evidence" value="ECO:0007669"/>
    <property type="project" value="TreeGrafter"/>
</dbReference>
<feature type="transmembrane region" description="Helical" evidence="7">
    <location>
        <begin position="213"/>
        <end position="235"/>
    </location>
</feature>
<dbReference type="AlphaFoldDB" id="A0AAV7XNI3"/>
<evidence type="ECO:0000313" key="9">
    <source>
        <dbReference type="EMBL" id="KAJ1525002.1"/>
    </source>
</evidence>
<evidence type="ECO:0000259" key="8">
    <source>
        <dbReference type="PROSITE" id="PS50850"/>
    </source>
</evidence>
<feature type="domain" description="Major facilitator superfamily (MFS) profile" evidence="8">
    <location>
        <begin position="14"/>
        <end position="399"/>
    </location>
</feature>
<feature type="region of interest" description="Disordered" evidence="6">
    <location>
        <begin position="557"/>
        <end position="594"/>
    </location>
</feature>
<keyword evidence="10" id="KW-1185">Reference proteome</keyword>
<gene>
    <name evidence="9" type="ORF">ONE63_009851</name>
</gene>
<comment type="subcellular location">
    <subcellularLocation>
        <location evidence="1">Membrane</location>
        <topology evidence="1">Multi-pass membrane protein</topology>
    </subcellularLocation>
</comment>
<comment type="caution">
    <text evidence="9">The sequence shown here is derived from an EMBL/GenBank/DDBJ whole genome shotgun (WGS) entry which is preliminary data.</text>
</comment>
<dbReference type="Proteomes" id="UP001075354">
    <property type="component" value="Chromosome 8"/>
</dbReference>
<dbReference type="PANTHER" id="PTHR23506:SF4">
    <property type="entry name" value="PORTABELLA"/>
    <property type="match status" value="1"/>
</dbReference>
<feature type="transmembrane region" description="Helical" evidence="7">
    <location>
        <begin position="121"/>
        <end position="139"/>
    </location>
</feature>
<dbReference type="InterPro" id="IPR020846">
    <property type="entry name" value="MFS_dom"/>
</dbReference>
<dbReference type="PROSITE" id="PS50850">
    <property type="entry name" value="MFS"/>
    <property type="match status" value="1"/>
</dbReference>
<feature type="transmembrane region" description="Helical" evidence="7">
    <location>
        <begin position="284"/>
        <end position="306"/>
    </location>
</feature>
<feature type="transmembrane region" description="Helical" evidence="7">
    <location>
        <begin position="345"/>
        <end position="363"/>
    </location>
</feature>
<keyword evidence="3 7" id="KW-0812">Transmembrane</keyword>
<accession>A0AAV7XNI3</accession>
<evidence type="ECO:0000313" key="10">
    <source>
        <dbReference type="Proteomes" id="UP001075354"/>
    </source>
</evidence>
<dbReference type="PANTHER" id="PTHR23506">
    <property type="entry name" value="GH10249P"/>
    <property type="match status" value="1"/>
</dbReference>
<evidence type="ECO:0000256" key="4">
    <source>
        <dbReference type="ARBA" id="ARBA00022989"/>
    </source>
</evidence>
<dbReference type="EMBL" id="JAPTSV010000008">
    <property type="protein sequence ID" value="KAJ1525002.1"/>
    <property type="molecule type" value="Genomic_DNA"/>
</dbReference>
<sequence length="605" mass="63977">MLAFLRALQEDKPRFVLLFLVYLSLLLDNMLLTVVVPVIPDYLVTSEGLVLAPDRSGEGGRVGLLLSSKAWVQLVANPVVGALTATLGTRIPLLAGSINLVLASMLFALGESYTGLFVARSLQGVASACIGVSGMCLVAEQFPEESERSRALGLVLGSIALGVLLGYPLGSVAYEFLGKPAPFLIVCGMAFVLAILQLMLLDVRGSAQQGALASDWAVLLSAGAILLSSCCLAILEPCLPIWLRASIRPEKWQMGTVFLPDSVGYLLGTHMLGEPALWLGRWRVASAALMLLGISAALVCSARNLWQLVLPHLGLGLGVGAVDAALVPLLAYLVDTRHGAGYGAVYALQQTAVSLAYALGPMLGGLLMRVVGFPWLMRVLGALCLACSPLLALLARLDQPDKMPQPQVRGGAKSCRTHNVIFDLNCLDGKRDPSPAPPPPTTFLPCSRGGCSSVRVSTSSLILRETMQGAIKQTAPGAGAPGRSGPPQAVCGASARWIEKPRPRCPGVGRSLTQDRALRPGIHRHGPVAAGGPEPRSGPRHGQGRRALMAARFFTTSTRHDPAPSPPPPPPARTRWPPRKRRKYSSRPSRPPALLAPLLRALPVC</sequence>
<evidence type="ECO:0000256" key="7">
    <source>
        <dbReference type="SAM" id="Phobius"/>
    </source>
</evidence>
<reference evidence="9" key="1">
    <citation type="submission" date="2022-12" db="EMBL/GenBank/DDBJ databases">
        <title>Chromosome-level genome assembly of the bean flower thrips Megalurothrips usitatus.</title>
        <authorList>
            <person name="Ma L."/>
            <person name="Liu Q."/>
            <person name="Li H."/>
            <person name="Cai W."/>
        </authorList>
    </citation>
    <scope>NUCLEOTIDE SEQUENCE</scope>
    <source>
        <strain evidence="9">Cailab_2022a</strain>
    </source>
</reference>
<evidence type="ECO:0000256" key="6">
    <source>
        <dbReference type="SAM" id="MobiDB-lite"/>
    </source>
</evidence>